<name>A0AA35RKF8_GEOBA</name>
<comment type="caution">
    <text evidence="1">The sequence shown here is derived from an EMBL/GenBank/DDBJ whole genome shotgun (WGS) entry which is preliminary data.</text>
</comment>
<evidence type="ECO:0000313" key="2">
    <source>
        <dbReference type="Proteomes" id="UP001174909"/>
    </source>
</evidence>
<dbReference type="Proteomes" id="UP001174909">
    <property type="component" value="Unassembled WGS sequence"/>
</dbReference>
<sequence>MRLYGTSLKIRKKLMQLPVDEAAGNASASILFIAIMIKEQYAGIIMLSAELILYSVEPG</sequence>
<accession>A0AA35RKF8</accession>
<protein>
    <submittedName>
        <fullName evidence="1">Uncharacterized protein</fullName>
    </submittedName>
</protein>
<organism evidence="1 2">
    <name type="scientific">Geodia barretti</name>
    <name type="common">Barrett's horny sponge</name>
    <dbReference type="NCBI Taxonomy" id="519541"/>
    <lineage>
        <taxon>Eukaryota</taxon>
        <taxon>Metazoa</taxon>
        <taxon>Porifera</taxon>
        <taxon>Demospongiae</taxon>
        <taxon>Heteroscleromorpha</taxon>
        <taxon>Tetractinellida</taxon>
        <taxon>Astrophorina</taxon>
        <taxon>Geodiidae</taxon>
        <taxon>Geodia</taxon>
    </lineage>
</organism>
<keyword evidence="2" id="KW-1185">Reference proteome</keyword>
<dbReference type="EMBL" id="CASHTH010001117">
    <property type="protein sequence ID" value="CAI8011717.1"/>
    <property type="molecule type" value="Genomic_DNA"/>
</dbReference>
<proteinExistence type="predicted"/>
<dbReference type="AlphaFoldDB" id="A0AA35RKF8"/>
<gene>
    <name evidence="1" type="ORF">GBAR_LOCUS7517</name>
</gene>
<reference evidence="1" key="1">
    <citation type="submission" date="2023-03" db="EMBL/GenBank/DDBJ databases">
        <authorList>
            <person name="Steffen K."/>
            <person name="Cardenas P."/>
        </authorList>
    </citation>
    <scope>NUCLEOTIDE SEQUENCE</scope>
</reference>
<evidence type="ECO:0000313" key="1">
    <source>
        <dbReference type="EMBL" id="CAI8011717.1"/>
    </source>
</evidence>